<dbReference type="KEGG" id="rev:HUE57_13470"/>
<keyword evidence="2" id="KW-1185">Reference proteome</keyword>
<dbReference type="Proteomes" id="UP000509658">
    <property type="component" value="Chromosome"/>
</dbReference>
<name>A0A6N0HYA2_9GAMM</name>
<accession>A0A6N0HYA2</accession>
<sequence>MQQFVPVTDEIVFDHPEDVADRLVPFSLDYPCHHWLEASNGEEQEPTHDE</sequence>
<proteinExistence type="predicted"/>
<organism evidence="1 2">
    <name type="scientific">Candidatus Reidiella endopervernicosa</name>
    <dbReference type="NCBI Taxonomy" id="2738883"/>
    <lineage>
        <taxon>Bacteria</taxon>
        <taxon>Pseudomonadati</taxon>
        <taxon>Pseudomonadota</taxon>
        <taxon>Gammaproteobacteria</taxon>
        <taxon>Candidatus Reidiella</taxon>
    </lineage>
</organism>
<dbReference type="AlphaFoldDB" id="A0A6N0HYA2"/>
<gene>
    <name evidence="1" type="ORF">HUE57_13470</name>
</gene>
<reference evidence="1 2" key="1">
    <citation type="submission" date="2020-05" db="EMBL/GenBank/DDBJ databases">
        <title>Horizontal transmission and recombination maintain forever young bacterial symbiont genomes.</title>
        <authorList>
            <person name="Russell S.L."/>
            <person name="Pepper-Tunick E."/>
            <person name="Svedberg J."/>
            <person name="Byrne A."/>
            <person name="Ruelas Castillo J."/>
            <person name="Vollmers C."/>
            <person name="Beinart R.A."/>
            <person name="Corbett-Detig R."/>
        </authorList>
    </citation>
    <scope>NUCLEOTIDE SEQUENCE [LARGE SCALE GENOMIC DNA]</scope>
    <source>
        <strain evidence="1">Santa_Monica_outfall</strain>
    </source>
</reference>
<protein>
    <submittedName>
        <fullName evidence="1">Uncharacterized protein</fullName>
    </submittedName>
</protein>
<dbReference type="RefSeq" id="WP_172840346.1">
    <property type="nucleotide sequence ID" value="NZ_CP054491.1"/>
</dbReference>
<evidence type="ECO:0000313" key="1">
    <source>
        <dbReference type="EMBL" id="QKQ27186.1"/>
    </source>
</evidence>
<evidence type="ECO:0000313" key="2">
    <source>
        <dbReference type="Proteomes" id="UP000509658"/>
    </source>
</evidence>
<dbReference type="EMBL" id="CP054491">
    <property type="protein sequence ID" value="QKQ27186.1"/>
    <property type="molecule type" value="Genomic_DNA"/>
</dbReference>